<reference evidence="2 3" key="1">
    <citation type="submission" date="2024-08" db="EMBL/GenBank/DDBJ databases">
        <title>Genome sequence of Streptomyces aureus CACIA-1.46HGO.</title>
        <authorList>
            <person name="Evangelista-Martinez Z."/>
        </authorList>
    </citation>
    <scope>NUCLEOTIDE SEQUENCE [LARGE SCALE GENOMIC DNA]</scope>
    <source>
        <strain evidence="2 3">CACIA-1.46HGO</strain>
    </source>
</reference>
<keyword evidence="1" id="KW-0472">Membrane</keyword>
<dbReference type="RefSeq" id="WP_372561076.1">
    <property type="nucleotide sequence ID" value="NZ_JBGOSP010000001.1"/>
</dbReference>
<dbReference type="Proteomes" id="UP001571476">
    <property type="component" value="Unassembled WGS sequence"/>
</dbReference>
<proteinExistence type="predicted"/>
<feature type="transmembrane region" description="Helical" evidence="1">
    <location>
        <begin position="79"/>
        <end position="98"/>
    </location>
</feature>
<evidence type="ECO:0000256" key="1">
    <source>
        <dbReference type="SAM" id="Phobius"/>
    </source>
</evidence>
<feature type="transmembrane region" description="Helical" evidence="1">
    <location>
        <begin position="6"/>
        <end position="27"/>
    </location>
</feature>
<feature type="transmembrane region" description="Helical" evidence="1">
    <location>
        <begin position="48"/>
        <end position="67"/>
    </location>
</feature>
<name>A0ABV4S9B9_9ACTN</name>
<organism evidence="2 3">
    <name type="scientific">Streptomyces aureus</name>
    <dbReference type="NCBI Taxonomy" id="193461"/>
    <lineage>
        <taxon>Bacteria</taxon>
        <taxon>Bacillati</taxon>
        <taxon>Actinomycetota</taxon>
        <taxon>Actinomycetes</taxon>
        <taxon>Kitasatosporales</taxon>
        <taxon>Streptomycetaceae</taxon>
        <taxon>Streptomyces</taxon>
    </lineage>
</organism>
<sequence>MSGWVVDLVLAVVVTGLEAVALALFWFRESVKAWAAQGRSVPGGTRRLVVVLGVGSTLPGLAAAGFFEADLKAAAVSQALVASVLGSILAPGLVTETGRRLSRGRRKRGAER</sequence>
<comment type="caution">
    <text evidence="2">The sequence shown here is derived from an EMBL/GenBank/DDBJ whole genome shotgun (WGS) entry which is preliminary data.</text>
</comment>
<keyword evidence="1" id="KW-0812">Transmembrane</keyword>
<accession>A0ABV4S9B9</accession>
<keyword evidence="3" id="KW-1185">Reference proteome</keyword>
<gene>
    <name evidence="2" type="ORF">ACEG43_02330</name>
</gene>
<evidence type="ECO:0000313" key="2">
    <source>
        <dbReference type="EMBL" id="MFA3835029.1"/>
    </source>
</evidence>
<keyword evidence="1" id="KW-1133">Transmembrane helix</keyword>
<dbReference type="EMBL" id="JBGOSP010000001">
    <property type="protein sequence ID" value="MFA3835029.1"/>
    <property type="molecule type" value="Genomic_DNA"/>
</dbReference>
<evidence type="ECO:0000313" key="3">
    <source>
        <dbReference type="Proteomes" id="UP001571476"/>
    </source>
</evidence>
<protein>
    <submittedName>
        <fullName evidence="2">Uncharacterized protein</fullName>
    </submittedName>
</protein>